<organism evidence="14 15">
    <name type="scientific">Asticcacaulis currens</name>
    <dbReference type="NCBI Taxonomy" id="2984210"/>
    <lineage>
        <taxon>Bacteria</taxon>
        <taxon>Pseudomonadati</taxon>
        <taxon>Pseudomonadota</taxon>
        <taxon>Alphaproteobacteria</taxon>
        <taxon>Caulobacterales</taxon>
        <taxon>Caulobacteraceae</taxon>
        <taxon>Asticcacaulis</taxon>
    </lineage>
</organism>
<comment type="caution">
    <text evidence="14">The sequence shown here is derived from an EMBL/GenBank/DDBJ whole genome shotgun (WGS) entry which is preliminary data.</text>
</comment>
<dbReference type="GO" id="GO:0008237">
    <property type="term" value="F:metallopeptidase activity"/>
    <property type="evidence" value="ECO:0007669"/>
    <property type="project" value="UniProtKB-KW"/>
</dbReference>
<gene>
    <name evidence="14" type="ORF">PQU94_14395</name>
</gene>
<keyword evidence="15" id="KW-1185">Reference proteome</keyword>
<accession>A0ABT5IGZ0</accession>
<keyword evidence="6" id="KW-0479">Metal-binding</keyword>
<dbReference type="InterPro" id="IPR050083">
    <property type="entry name" value="HtpX_protease"/>
</dbReference>
<keyword evidence="11 12" id="KW-0472">Membrane</keyword>
<keyword evidence="9 12" id="KW-1133">Transmembrane helix</keyword>
<dbReference type="PANTHER" id="PTHR43221">
    <property type="entry name" value="PROTEASE HTPX"/>
    <property type="match status" value="1"/>
</dbReference>
<dbReference type="Proteomes" id="UP001216595">
    <property type="component" value="Unassembled WGS sequence"/>
</dbReference>
<feature type="domain" description="Peptidase M48" evidence="13">
    <location>
        <begin position="185"/>
        <end position="365"/>
    </location>
</feature>
<dbReference type="RefSeq" id="WP_272742134.1">
    <property type="nucleotide sequence ID" value="NZ_JAQQKW010000009.1"/>
</dbReference>
<evidence type="ECO:0000256" key="4">
    <source>
        <dbReference type="ARBA" id="ARBA00022670"/>
    </source>
</evidence>
<evidence type="ECO:0000313" key="14">
    <source>
        <dbReference type="EMBL" id="MDC7695468.1"/>
    </source>
</evidence>
<keyword evidence="4" id="KW-0645">Protease</keyword>
<reference evidence="14 15" key="1">
    <citation type="submission" date="2023-01" db="EMBL/GenBank/DDBJ databases">
        <title>Novel species of the genus Asticcacaulis isolated from rivers.</title>
        <authorList>
            <person name="Lu H."/>
        </authorList>
    </citation>
    <scope>NUCLEOTIDE SEQUENCE [LARGE SCALE GENOMIC DNA]</scope>
    <source>
        <strain evidence="14 15">DXS10W</strain>
    </source>
</reference>
<keyword evidence="8" id="KW-0862">Zinc</keyword>
<evidence type="ECO:0000256" key="5">
    <source>
        <dbReference type="ARBA" id="ARBA00022692"/>
    </source>
</evidence>
<feature type="transmembrane region" description="Helical" evidence="12">
    <location>
        <begin position="68"/>
        <end position="94"/>
    </location>
</feature>
<keyword evidence="7 14" id="KW-0378">Hydrolase</keyword>
<keyword evidence="10 14" id="KW-0482">Metalloprotease</keyword>
<evidence type="ECO:0000256" key="7">
    <source>
        <dbReference type="ARBA" id="ARBA00022801"/>
    </source>
</evidence>
<comment type="cofactor">
    <cofactor evidence="1">
        <name>Zn(2+)</name>
        <dbReference type="ChEBI" id="CHEBI:29105"/>
    </cofactor>
</comment>
<dbReference type="InterPro" id="IPR001915">
    <property type="entry name" value="Peptidase_M48"/>
</dbReference>
<evidence type="ECO:0000256" key="8">
    <source>
        <dbReference type="ARBA" id="ARBA00022833"/>
    </source>
</evidence>
<comment type="subcellular location">
    <subcellularLocation>
        <location evidence="2">Cell membrane</location>
        <topology evidence="2">Multi-pass membrane protein</topology>
    </subcellularLocation>
</comment>
<keyword evidence="3" id="KW-1003">Cell membrane</keyword>
<evidence type="ECO:0000256" key="2">
    <source>
        <dbReference type="ARBA" id="ARBA00004651"/>
    </source>
</evidence>
<dbReference type="EMBL" id="JAQQKW010000009">
    <property type="protein sequence ID" value="MDC7695468.1"/>
    <property type="molecule type" value="Genomic_DNA"/>
</dbReference>
<dbReference type="Pfam" id="PF01435">
    <property type="entry name" value="Peptidase_M48"/>
    <property type="match status" value="1"/>
</dbReference>
<evidence type="ECO:0000256" key="11">
    <source>
        <dbReference type="ARBA" id="ARBA00023136"/>
    </source>
</evidence>
<dbReference type="Gene3D" id="3.30.2010.10">
    <property type="entry name" value="Metalloproteases ('zincins'), catalytic domain"/>
    <property type="match status" value="1"/>
</dbReference>
<evidence type="ECO:0000259" key="13">
    <source>
        <dbReference type="Pfam" id="PF01435"/>
    </source>
</evidence>
<feature type="transmembrane region" description="Helical" evidence="12">
    <location>
        <begin position="100"/>
        <end position="120"/>
    </location>
</feature>
<evidence type="ECO:0000256" key="12">
    <source>
        <dbReference type="SAM" id="Phobius"/>
    </source>
</evidence>
<proteinExistence type="predicted"/>
<evidence type="ECO:0000256" key="1">
    <source>
        <dbReference type="ARBA" id="ARBA00001947"/>
    </source>
</evidence>
<dbReference type="PANTHER" id="PTHR43221:SF1">
    <property type="entry name" value="PROTEASE HTPX"/>
    <property type="match status" value="1"/>
</dbReference>
<evidence type="ECO:0000256" key="10">
    <source>
        <dbReference type="ARBA" id="ARBA00023049"/>
    </source>
</evidence>
<dbReference type="EC" id="3.4.24.-" evidence="14"/>
<evidence type="ECO:0000313" key="15">
    <source>
        <dbReference type="Proteomes" id="UP001216595"/>
    </source>
</evidence>
<keyword evidence="5 12" id="KW-0812">Transmembrane</keyword>
<evidence type="ECO:0000256" key="6">
    <source>
        <dbReference type="ARBA" id="ARBA00022723"/>
    </source>
</evidence>
<protein>
    <submittedName>
        <fullName evidence="14">M48 family metalloprotease</fullName>
        <ecNumber evidence="14">3.4.24.-</ecNumber>
    </submittedName>
</protein>
<name>A0ABT5IGZ0_9CAUL</name>
<evidence type="ECO:0000256" key="9">
    <source>
        <dbReference type="ARBA" id="ARBA00022989"/>
    </source>
</evidence>
<dbReference type="CDD" id="cd07328">
    <property type="entry name" value="M48_Ste24p_like"/>
    <property type="match status" value="1"/>
</dbReference>
<evidence type="ECO:0000256" key="3">
    <source>
        <dbReference type="ARBA" id="ARBA00022475"/>
    </source>
</evidence>
<sequence length="660" mass="73704">MVKARWKGTVVAIRGEFMGRTIEIPKVQTPWGLGGVIEDRYRPMVEQLEAFSRDHPEAYRWRVLGAALMGYAFLALVLGGLIVLTVGVVVIAIATHLVALLAKVAIVFLVMGFYLVRALWIRFETPKGVVVAAREAPALFAALEEIRRLTRGPKVKKVLVTDEFNAAIVQVPRLGIFGWHDNYLLLGLPLLMALSESEVKAVIAHEYGHLAGAHGKLSAWIYRVRQTWARLSYAFETGGMASVLKGFFNWYGPWFNAYSFVLARSNEYEADRCAALVAGPATAASALVRVSAEGHRFAAHWDALQNYNRTAKAPATLPYAGLAMRFAEQPAEADQAQALSEALKRQTDLHDTHPCLSDRLAALGEATPALAVVEYSGAKGFLSDALTTQLVERFDAEWWREAAPVWEDIYKQAESMRARRRELDTMAAQGSLDEEPYWERVNLIEYEGDVATAQALAEAWAQSHPDDLIVRRRVAQFYLDQGDAKGVEHMQPVLDGADHGQREQALYGLAAYYAQFDPDNPKNAQIIEGIIEAERFRERVQDHFSRLPPTTTLEPPHLPEATLSALKRVLAVHYAIKSLWIAKRSFPDDPAIVQYIALYICRDRKAEMDIKNAFMDDVLRVLQPHGAALAVESVPAYDWLRRRLVHLEGSEVRRHSTSGA</sequence>